<keyword evidence="4" id="KW-1185">Reference proteome</keyword>
<dbReference type="GO" id="GO:0071479">
    <property type="term" value="P:cellular response to ionizing radiation"/>
    <property type="evidence" value="ECO:0007669"/>
    <property type="project" value="TreeGrafter"/>
</dbReference>
<dbReference type="GO" id="GO:0005634">
    <property type="term" value="C:nucleus"/>
    <property type="evidence" value="ECO:0007669"/>
    <property type="project" value="TreeGrafter"/>
</dbReference>
<gene>
    <name evidence="3" type="ORF">Y956_06806</name>
</gene>
<evidence type="ECO:0000256" key="1">
    <source>
        <dbReference type="SAM" id="MobiDB-lite"/>
    </source>
</evidence>
<evidence type="ECO:0000313" key="3">
    <source>
        <dbReference type="EMBL" id="KFQ95878.1"/>
    </source>
</evidence>
<feature type="domain" description="Tankyrase 1-binding protein C-terminal" evidence="2">
    <location>
        <begin position="1"/>
        <end position="163"/>
    </location>
</feature>
<feature type="non-terminal residue" evidence="3">
    <location>
        <position position="1"/>
    </location>
</feature>
<proteinExistence type="predicted"/>
<dbReference type="InterPro" id="IPR032764">
    <property type="entry name" value="Tankyrase-bd_C"/>
</dbReference>
<dbReference type="AlphaFoldDB" id="A0A091W240"/>
<feature type="region of interest" description="Disordered" evidence="1">
    <location>
        <begin position="1"/>
        <end position="166"/>
    </location>
</feature>
<reference evidence="3 4" key="1">
    <citation type="submission" date="2014-04" db="EMBL/GenBank/DDBJ databases">
        <title>Genome evolution of avian class.</title>
        <authorList>
            <person name="Zhang G."/>
            <person name="Li C."/>
        </authorList>
    </citation>
    <scope>NUCLEOTIDE SEQUENCE [LARGE SCALE GENOMIC DNA]</scope>
    <source>
        <strain evidence="3">BGI_Y956</strain>
    </source>
</reference>
<feature type="compositionally biased region" description="Basic residues" evidence="1">
    <location>
        <begin position="17"/>
        <end position="26"/>
    </location>
</feature>
<dbReference type="PANTHER" id="PTHR22042">
    <property type="entry name" value="TANKYRASE 1 BINDING PROTEIN"/>
    <property type="match status" value="1"/>
</dbReference>
<dbReference type="InterPro" id="IPR040006">
    <property type="entry name" value="TNKS1BP1-like"/>
</dbReference>
<dbReference type="PANTHER" id="PTHR22042:SF2">
    <property type="entry name" value="182 KDA TANKYRASE-1-BINDING PROTEIN"/>
    <property type="match status" value="1"/>
</dbReference>
<evidence type="ECO:0000313" key="4">
    <source>
        <dbReference type="Proteomes" id="UP000053283"/>
    </source>
</evidence>
<dbReference type="GO" id="GO:0000792">
    <property type="term" value="C:heterochromatin"/>
    <property type="evidence" value="ECO:0007669"/>
    <property type="project" value="TreeGrafter"/>
</dbReference>
<dbReference type="SMART" id="SM01319">
    <property type="entry name" value="Tankyrase_bdg_C"/>
    <property type="match status" value="1"/>
</dbReference>
<feature type="non-terminal residue" evidence="3">
    <location>
        <position position="166"/>
    </location>
</feature>
<dbReference type="GO" id="GO:0006302">
    <property type="term" value="P:double-strand break repair"/>
    <property type="evidence" value="ECO:0007669"/>
    <property type="project" value="TreeGrafter"/>
</dbReference>
<dbReference type="Pfam" id="PF15327">
    <property type="entry name" value="Tankyrase_bdg_C"/>
    <property type="match status" value="1"/>
</dbReference>
<feature type="compositionally biased region" description="Low complexity" evidence="1">
    <location>
        <begin position="67"/>
        <end position="83"/>
    </location>
</feature>
<dbReference type="Proteomes" id="UP000053283">
    <property type="component" value="Unassembled WGS sequence"/>
</dbReference>
<protein>
    <submittedName>
        <fullName evidence="3">182 kDa tankyrase-1-binding protein</fullName>
    </submittedName>
</protein>
<sequence>QDTEVLDSSVYRSKANLGRKRRHRAPALRPGAASEGESWMFRDSTEPCPARPAASSDEEVAEEPKSRSSPASTRPPSRAPCASLTSLLCPQAKLRGRNRSAEEGALLGDSKGTPPKDPHVQRSKSCKIPGLSGKPLALPPKPEKSSGSDASPPHWLQALKLKKKKP</sequence>
<name>A0A091W240_NIPNI</name>
<dbReference type="EMBL" id="KL410317">
    <property type="protein sequence ID" value="KFQ95878.1"/>
    <property type="molecule type" value="Genomic_DNA"/>
</dbReference>
<evidence type="ECO:0000259" key="2">
    <source>
        <dbReference type="SMART" id="SM01319"/>
    </source>
</evidence>
<organism evidence="3 4">
    <name type="scientific">Nipponia nippon</name>
    <name type="common">Crested ibis</name>
    <name type="synonym">Ibis nippon</name>
    <dbReference type="NCBI Taxonomy" id="128390"/>
    <lineage>
        <taxon>Eukaryota</taxon>
        <taxon>Metazoa</taxon>
        <taxon>Chordata</taxon>
        <taxon>Craniata</taxon>
        <taxon>Vertebrata</taxon>
        <taxon>Euteleostomi</taxon>
        <taxon>Archelosauria</taxon>
        <taxon>Archosauria</taxon>
        <taxon>Dinosauria</taxon>
        <taxon>Saurischia</taxon>
        <taxon>Theropoda</taxon>
        <taxon>Coelurosauria</taxon>
        <taxon>Aves</taxon>
        <taxon>Neognathae</taxon>
        <taxon>Neoaves</taxon>
        <taxon>Aequornithes</taxon>
        <taxon>Pelecaniformes</taxon>
        <taxon>Threskiornithidae</taxon>
        <taxon>Nipponia</taxon>
    </lineage>
</organism>
<dbReference type="STRING" id="128390.A0A091W240"/>
<accession>A0A091W240</accession>